<evidence type="ECO:0000256" key="3">
    <source>
        <dbReference type="PROSITE-ProRule" id="PRU00284"/>
    </source>
</evidence>
<reference evidence="6 7" key="1">
    <citation type="journal article" date="2014" name="Genome Announc.">
        <title>Draft Genome Sequence of Cytophaga fermentans JCM 21142T, a Facultative Anaerobe Isolated from Marine Mud.</title>
        <authorList>
            <person name="Starns D."/>
            <person name="Oshima K."/>
            <person name="Suda W."/>
            <person name="Iino T."/>
            <person name="Yuki M."/>
            <person name="Inoue J."/>
            <person name="Kitamura K."/>
            <person name="Iida T."/>
            <person name="Darby A."/>
            <person name="Hattori M."/>
            <person name="Ohkuma M."/>
        </authorList>
    </citation>
    <scope>NUCLEOTIDE SEQUENCE [LARGE SCALE GENOMIC DNA]</scope>
    <source>
        <strain evidence="6 7">JCM 21142</strain>
    </source>
</reference>
<keyword evidence="3" id="KW-0807">Transducer</keyword>
<feature type="compositionally biased region" description="Polar residues" evidence="4">
    <location>
        <begin position="1"/>
        <end position="23"/>
    </location>
</feature>
<dbReference type="PANTHER" id="PTHR43531">
    <property type="entry name" value="PROTEIN ICFG"/>
    <property type="match status" value="1"/>
</dbReference>
<keyword evidence="7" id="KW-1185">Reference proteome</keyword>
<name>W7YE14_9BACT</name>
<feature type="domain" description="Methyl-accepting transducer" evidence="5">
    <location>
        <begin position="1"/>
        <end position="180"/>
    </location>
</feature>
<dbReference type="InterPro" id="IPR004089">
    <property type="entry name" value="MCPsignal_dom"/>
</dbReference>
<gene>
    <name evidence="6" type="ORF">JCM21142_31347</name>
</gene>
<dbReference type="EMBL" id="BAMD01000012">
    <property type="protein sequence ID" value="GAF02706.1"/>
    <property type="molecule type" value="Genomic_DNA"/>
</dbReference>
<feature type="region of interest" description="Disordered" evidence="4">
    <location>
        <begin position="1"/>
        <end position="29"/>
    </location>
</feature>
<dbReference type="GO" id="GO:0004888">
    <property type="term" value="F:transmembrane signaling receptor activity"/>
    <property type="evidence" value="ECO:0007669"/>
    <property type="project" value="TreeGrafter"/>
</dbReference>
<dbReference type="OrthoDB" id="1123498at2"/>
<dbReference type="eggNOG" id="COG0840">
    <property type="taxonomic scope" value="Bacteria"/>
</dbReference>
<dbReference type="RefSeq" id="WP_052522135.1">
    <property type="nucleotide sequence ID" value="NZ_BAMD01000012.1"/>
</dbReference>
<dbReference type="GO" id="GO:0006935">
    <property type="term" value="P:chemotaxis"/>
    <property type="evidence" value="ECO:0007669"/>
    <property type="project" value="UniProtKB-KW"/>
</dbReference>
<evidence type="ECO:0000313" key="6">
    <source>
        <dbReference type="EMBL" id="GAF02706.1"/>
    </source>
</evidence>
<dbReference type="InterPro" id="IPR051310">
    <property type="entry name" value="MCP_chemotaxis"/>
</dbReference>
<keyword evidence="1" id="KW-0145">Chemotaxis</keyword>
<keyword evidence="6" id="KW-0675">Receptor</keyword>
<accession>W7YE14</accession>
<evidence type="ECO:0000256" key="1">
    <source>
        <dbReference type="ARBA" id="ARBA00022500"/>
    </source>
</evidence>
<dbReference type="PANTHER" id="PTHR43531:SF11">
    <property type="entry name" value="METHYL-ACCEPTING CHEMOTAXIS PROTEIN 3"/>
    <property type="match status" value="1"/>
</dbReference>
<evidence type="ECO:0000313" key="7">
    <source>
        <dbReference type="Proteomes" id="UP000019402"/>
    </source>
</evidence>
<evidence type="ECO:0000256" key="4">
    <source>
        <dbReference type="SAM" id="MobiDB-lite"/>
    </source>
</evidence>
<dbReference type="Gene3D" id="1.10.287.950">
    <property type="entry name" value="Methyl-accepting chemotaxis protein"/>
    <property type="match status" value="1"/>
</dbReference>
<comment type="caution">
    <text evidence="6">The sequence shown here is derived from an EMBL/GenBank/DDBJ whole genome shotgun (WGS) entry which is preliminary data.</text>
</comment>
<comment type="similarity">
    <text evidence="2">Belongs to the methyl-accepting chemotaxis (MCP) protein family.</text>
</comment>
<evidence type="ECO:0000256" key="2">
    <source>
        <dbReference type="ARBA" id="ARBA00029447"/>
    </source>
</evidence>
<evidence type="ECO:0000259" key="5">
    <source>
        <dbReference type="PROSITE" id="PS50111"/>
    </source>
</evidence>
<proteinExistence type="inferred from homology"/>
<dbReference type="GO" id="GO:0005886">
    <property type="term" value="C:plasma membrane"/>
    <property type="evidence" value="ECO:0007669"/>
    <property type="project" value="TreeGrafter"/>
</dbReference>
<sequence length="198" mass="21147">MEEMTSTIDQNGEHAQTTETIAKNSALEIETGNESSKSAIASMLSIKEELNSIGDIAKQTNILALNASVEAARAGNAGAGFSVVAGEVRKLAERSKSSADRIETLFSNGVETVNSTSDKLSQLVPDITKTHTLLSEIVASSLEQSSGASEINNAIQGLNNVTQTNVQIADNMSQKAQKLNEYANLLKERISFFKLNKD</sequence>
<protein>
    <submittedName>
        <fullName evidence="6">Ribose and galactose chemoreceptor protein</fullName>
    </submittedName>
</protein>
<dbReference type="GO" id="GO:0007165">
    <property type="term" value="P:signal transduction"/>
    <property type="evidence" value="ECO:0007669"/>
    <property type="project" value="UniProtKB-KW"/>
</dbReference>
<organism evidence="6 7">
    <name type="scientific">Saccharicrinis fermentans DSM 9555 = JCM 21142</name>
    <dbReference type="NCBI Taxonomy" id="869213"/>
    <lineage>
        <taxon>Bacteria</taxon>
        <taxon>Pseudomonadati</taxon>
        <taxon>Bacteroidota</taxon>
        <taxon>Bacteroidia</taxon>
        <taxon>Marinilabiliales</taxon>
        <taxon>Marinilabiliaceae</taxon>
        <taxon>Saccharicrinis</taxon>
    </lineage>
</organism>
<dbReference type="SUPFAM" id="SSF58104">
    <property type="entry name" value="Methyl-accepting chemotaxis protein (MCP) signaling domain"/>
    <property type="match status" value="1"/>
</dbReference>
<dbReference type="SMART" id="SM00283">
    <property type="entry name" value="MA"/>
    <property type="match status" value="1"/>
</dbReference>
<dbReference type="Pfam" id="PF00015">
    <property type="entry name" value="MCPsignal"/>
    <property type="match status" value="1"/>
</dbReference>
<dbReference type="Proteomes" id="UP000019402">
    <property type="component" value="Unassembled WGS sequence"/>
</dbReference>
<dbReference type="AlphaFoldDB" id="W7YE14"/>
<dbReference type="PROSITE" id="PS50111">
    <property type="entry name" value="CHEMOTAXIS_TRANSDUC_2"/>
    <property type="match status" value="1"/>
</dbReference>